<evidence type="ECO:0000313" key="5">
    <source>
        <dbReference type="EMBL" id="CEJ06178.1"/>
    </source>
</evidence>
<dbReference type="PANTHER" id="PTHR22911:SF137">
    <property type="entry name" value="SOLUTE CARRIER FAMILY 35 MEMBER G2-RELATED"/>
    <property type="match status" value="1"/>
</dbReference>
<dbReference type="SUPFAM" id="SSF103481">
    <property type="entry name" value="Multidrug resistance efflux transporter EmrE"/>
    <property type="match status" value="2"/>
</dbReference>
<dbReference type="EMBL" id="LR746496">
    <property type="protein sequence ID" value="CAA7600713.1"/>
    <property type="molecule type" value="Genomic_DNA"/>
</dbReference>
<dbReference type="PANTHER" id="PTHR22911">
    <property type="entry name" value="ACYL-MALONYL CONDENSING ENZYME-RELATED"/>
    <property type="match status" value="1"/>
</dbReference>
<dbReference type="EMBL" id="CDGJ01000017">
    <property type="protein sequence ID" value="CEJ06178.1"/>
    <property type="molecule type" value="Genomic_DNA"/>
</dbReference>
<feature type="domain" description="EamA" evidence="3">
    <location>
        <begin position="157"/>
        <end position="291"/>
    </location>
</feature>
<reference evidence="4" key="2">
    <citation type="submission" date="2020-01" db="EMBL/GenBank/DDBJ databases">
        <authorList>
            <person name="Hornung B."/>
        </authorList>
    </citation>
    <scope>NUCLEOTIDE SEQUENCE</scope>
    <source>
        <strain evidence="4">PacBioINE</strain>
    </source>
</reference>
<proteinExistence type="inferred from homology"/>
<accession>A0A8S0VWC5</accession>
<feature type="transmembrane region" description="Helical" evidence="2">
    <location>
        <begin position="38"/>
        <end position="60"/>
    </location>
</feature>
<feature type="transmembrane region" description="Helical" evidence="2">
    <location>
        <begin position="100"/>
        <end position="122"/>
    </location>
</feature>
<keyword evidence="2" id="KW-1133">Transmembrane helix</keyword>
<dbReference type="KEGG" id="aacx:DEACI_1366"/>
<feature type="domain" description="EamA" evidence="3">
    <location>
        <begin position="9"/>
        <end position="145"/>
    </location>
</feature>
<organism evidence="4">
    <name type="scientific">Acididesulfobacillus acetoxydans</name>
    <dbReference type="NCBI Taxonomy" id="1561005"/>
    <lineage>
        <taxon>Bacteria</taxon>
        <taxon>Bacillati</taxon>
        <taxon>Bacillota</taxon>
        <taxon>Clostridia</taxon>
        <taxon>Eubacteriales</taxon>
        <taxon>Peptococcaceae</taxon>
        <taxon>Acididesulfobacillus</taxon>
    </lineage>
</organism>
<feature type="transmembrane region" description="Helical" evidence="2">
    <location>
        <begin position="157"/>
        <end position="180"/>
    </location>
</feature>
<dbReference type="InterPro" id="IPR000620">
    <property type="entry name" value="EamA_dom"/>
</dbReference>
<dbReference type="Proteomes" id="UP001071230">
    <property type="component" value="Unassembled WGS sequence"/>
</dbReference>
<gene>
    <name evidence="5" type="ORF">DEACI_0624</name>
    <name evidence="4" type="ORF">DEACI_1366</name>
</gene>
<keyword evidence="2" id="KW-0812">Transmembrane</keyword>
<keyword evidence="2" id="KW-0472">Membrane</keyword>
<evidence type="ECO:0000256" key="2">
    <source>
        <dbReference type="SAM" id="Phobius"/>
    </source>
</evidence>
<dbReference type="Pfam" id="PF00892">
    <property type="entry name" value="EamA"/>
    <property type="match status" value="2"/>
</dbReference>
<feature type="transmembrane region" description="Helical" evidence="2">
    <location>
        <begin position="72"/>
        <end position="94"/>
    </location>
</feature>
<keyword evidence="6" id="KW-1185">Reference proteome</keyword>
<dbReference type="InterPro" id="IPR037185">
    <property type="entry name" value="EmrE-like"/>
</dbReference>
<dbReference type="GO" id="GO:0016020">
    <property type="term" value="C:membrane"/>
    <property type="evidence" value="ECO:0007669"/>
    <property type="project" value="InterPro"/>
</dbReference>
<reference evidence="5" key="1">
    <citation type="submission" date="2014-11" db="EMBL/GenBank/DDBJ databases">
        <authorList>
            <person name="Hornung B.V."/>
        </authorList>
    </citation>
    <scope>NUCLEOTIDE SEQUENCE</scope>
    <source>
        <strain evidence="5">INE</strain>
    </source>
</reference>
<feature type="transmembrane region" description="Helical" evidence="2">
    <location>
        <begin position="218"/>
        <end position="238"/>
    </location>
</feature>
<evidence type="ECO:0000313" key="6">
    <source>
        <dbReference type="Proteomes" id="UP001071230"/>
    </source>
</evidence>
<dbReference type="AlphaFoldDB" id="A0A8S0VWC5"/>
<name>A0A8S0VWC5_9FIRM</name>
<feature type="transmembrane region" description="Helical" evidence="2">
    <location>
        <begin position="131"/>
        <end position="151"/>
    </location>
</feature>
<evidence type="ECO:0000259" key="3">
    <source>
        <dbReference type="Pfam" id="PF00892"/>
    </source>
</evidence>
<evidence type="ECO:0000313" key="4">
    <source>
        <dbReference type="EMBL" id="CAA7600713.1"/>
    </source>
</evidence>
<feature type="transmembrane region" description="Helical" evidence="2">
    <location>
        <begin position="192"/>
        <end position="212"/>
    </location>
</feature>
<sequence>MAVNRKRGLGVGAVLLSATCFALTSILLKIALHLGLTPLAALALQSWLASVLLLVYGLIFRRDIFRLSGPKTLAVLALQGIVGSLGTSILYTYALVYLPVSVAILLLYLYPAFVLAAGVLFWRKKAGVKEIAALLLTLAGTILASGVLAGAQHVSVLGVIFGFASALAYTLFNLVGEVALTHLSPLATMSFSQWFSSLGLVLALRGGWTAILWHDYRILGVGLALATVASIFPFYFLLVGIKHIGSDQAAILSTFELPMTFIMAELFLREVPDWNQWSGGFLVLAGIILVNWRGFPGELRDG</sequence>
<dbReference type="Proteomes" id="UP000836597">
    <property type="component" value="Chromosome"/>
</dbReference>
<comment type="similarity">
    <text evidence="1">Belongs to the EamA transporter family.</text>
</comment>
<evidence type="ECO:0000256" key="1">
    <source>
        <dbReference type="ARBA" id="ARBA00007362"/>
    </source>
</evidence>
<protein>
    <submittedName>
        <fullName evidence="5">DMT(Drug/metabolite transporter) super permease</fullName>
    </submittedName>
    <submittedName>
        <fullName evidence="4">EamA domain protein</fullName>
    </submittedName>
</protein>